<dbReference type="PANTHER" id="PTHR42872">
    <property type="entry name" value="PROTEIN-GLUTAMATE METHYLESTERASE/PROTEIN-GLUTAMINE GLUTAMINASE"/>
    <property type="match status" value="1"/>
</dbReference>
<dbReference type="GO" id="GO:0006935">
    <property type="term" value="P:chemotaxis"/>
    <property type="evidence" value="ECO:0007669"/>
    <property type="project" value="UniProtKB-UniRule"/>
</dbReference>
<keyword evidence="4" id="KW-0145">Chemotaxis</keyword>
<evidence type="ECO:0000313" key="7">
    <source>
        <dbReference type="Proteomes" id="UP001245184"/>
    </source>
</evidence>
<feature type="active site" evidence="4">
    <location>
        <position position="154"/>
    </location>
</feature>
<evidence type="ECO:0000256" key="4">
    <source>
        <dbReference type="PROSITE-ProRule" id="PRU00050"/>
    </source>
</evidence>
<reference evidence="6 7" key="1">
    <citation type="submission" date="2023-08" db="EMBL/GenBank/DDBJ databases">
        <title>Genome sequencing of plant associated microbes to promote plant fitness in Sorghum bicolor and Oryza sativa.</title>
        <authorList>
            <person name="Coleman-Derr D."/>
        </authorList>
    </citation>
    <scope>NUCLEOTIDE SEQUENCE [LARGE SCALE GENOMIC DNA]</scope>
    <source>
        <strain evidence="6 7">SLBN-33</strain>
    </source>
</reference>
<dbReference type="PANTHER" id="PTHR42872:SF6">
    <property type="entry name" value="PROTEIN-GLUTAMATE METHYLESTERASE_PROTEIN-GLUTAMINE GLUTAMINASE"/>
    <property type="match status" value="1"/>
</dbReference>
<dbReference type="CDD" id="cd16433">
    <property type="entry name" value="CheB"/>
    <property type="match status" value="1"/>
</dbReference>
<organism evidence="6 7">
    <name type="scientific">Paraburkholderia graminis</name>
    <dbReference type="NCBI Taxonomy" id="60548"/>
    <lineage>
        <taxon>Bacteria</taxon>
        <taxon>Pseudomonadati</taxon>
        <taxon>Pseudomonadota</taxon>
        <taxon>Betaproteobacteria</taxon>
        <taxon>Burkholderiales</taxon>
        <taxon>Burkholderiaceae</taxon>
        <taxon>Paraburkholderia</taxon>
    </lineage>
</organism>
<dbReference type="InterPro" id="IPR035909">
    <property type="entry name" value="CheB_C"/>
</dbReference>
<evidence type="ECO:0000313" key="6">
    <source>
        <dbReference type="EMBL" id="MDR6201349.1"/>
    </source>
</evidence>
<dbReference type="AlphaFoldDB" id="A0ABD5C7W3"/>
<comment type="caution">
    <text evidence="6">The sequence shown here is derived from an EMBL/GenBank/DDBJ whole genome shotgun (WGS) entry which is preliminary data.</text>
</comment>
<dbReference type="EC" id="3.1.1.61" evidence="2"/>
<dbReference type="GO" id="GO:0008984">
    <property type="term" value="F:protein-glutamate methylesterase activity"/>
    <property type="evidence" value="ECO:0007669"/>
    <property type="project" value="UniProtKB-EC"/>
</dbReference>
<gene>
    <name evidence="6" type="ORF">QF025_000069</name>
</gene>
<evidence type="ECO:0000256" key="1">
    <source>
        <dbReference type="ARBA" id="ARBA00022801"/>
    </source>
</evidence>
<dbReference type="Gene3D" id="3.40.50.180">
    <property type="entry name" value="Methylesterase CheB, C-terminal domain"/>
    <property type="match status" value="1"/>
</dbReference>
<sequence>MNHCSLPHLTIRCALTSAYDCTFTARIVAIGASGSQGLEDLRNLLAIWPVTMNAVIAAVLHRPCDQQSFLREVLQKKSRVPVAVAGDGDPLYRGVCYIGKPDRPITLGAGRRAVLLDGAGNRFRNRTIDLLLKSVAHEAGAAAVGVILSGALDDGSRGLAAIHDVGGTTMVLDPDDKPRGMQRNAIDYDGPISFVGDLPQLARALSSLATADTVR</sequence>
<proteinExistence type="predicted"/>
<comment type="catalytic activity">
    <reaction evidence="3">
        <text>[protein]-L-glutamate 5-O-methyl ester + H2O = L-glutamyl-[protein] + methanol + H(+)</text>
        <dbReference type="Rhea" id="RHEA:23236"/>
        <dbReference type="Rhea" id="RHEA-COMP:10208"/>
        <dbReference type="Rhea" id="RHEA-COMP:10311"/>
        <dbReference type="ChEBI" id="CHEBI:15377"/>
        <dbReference type="ChEBI" id="CHEBI:15378"/>
        <dbReference type="ChEBI" id="CHEBI:17790"/>
        <dbReference type="ChEBI" id="CHEBI:29973"/>
        <dbReference type="ChEBI" id="CHEBI:82795"/>
        <dbReference type="EC" id="3.1.1.61"/>
    </reaction>
</comment>
<protein>
    <recommendedName>
        <fullName evidence="2">protein-glutamate methylesterase</fullName>
        <ecNumber evidence="2">3.1.1.61</ecNumber>
    </recommendedName>
</protein>
<dbReference type="PROSITE" id="PS50122">
    <property type="entry name" value="CHEB"/>
    <property type="match status" value="1"/>
</dbReference>
<evidence type="ECO:0000259" key="5">
    <source>
        <dbReference type="PROSITE" id="PS50122"/>
    </source>
</evidence>
<feature type="domain" description="CheB-type methylesterase" evidence="5">
    <location>
        <begin position="22"/>
        <end position="212"/>
    </location>
</feature>
<dbReference type="EMBL" id="JAVIZN010000002">
    <property type="protein sequence ID" value="MDR6201349.1"/>
    <property type="molecule type" value="Genomic_DNA"/>
</dbReference>
<evidence type="ECO:0000256" key="2">
    <source>
        <dbReference type="ARBA" id="ARBA00039140"/>
    </source>
</evidence>
<dbReference type="RefSeq" id="WP_310029517.1">
    <property type="nucleotide sequence ID" value="NZ_JAVIZN010000002.1"/>
</dbReference>
<keyword evidence="1 4" id="KW-0378">Hydrolase</keyword>
<feature type="active site" evidence="4">
    <location>
        <position position="61"/>
    </location>
</feature>
<accession>A0ABD5C7W3</accession>
<name>A0ABD5C7W3_9BURK</name>
<dbReference type="SUPFAM" id="SSF52738">
    <property type="entry name" value="Methylesterase CheB, C-terminal domain"/>
    <property type="match status" value="1"/>
</dbReference>
<evidence type="ECO:0000256" key="3">
    <source>
        <dbReference type="ARBA" id="ARBA00048267"/>
    </source>
</evidence>
<dbReference type="InterPro" id="IPR000673">
    <property type="entry name" value="Sig_transdc_resp-reg_Me-estase"/>
</dbReference>
<feature type="active site" evidence="4">
    <location>
        <position position="33"/>
    </location>
</feature>
<dbReference type="Pfam" id="PF01339">
    <property type="entry name" value="CheB_methylest"/>
    <property type="match status" value="1"/>
</dbReference>
<dbReference type="Proteomes" id="UP001245184">
    <property type="component" value="Unassembled WGS sequence"/>
</dbReference>